<feature type="transmembrane region" description="Helical" evidence="6">
    <location>
        <begin position="95"/>
        <end position="118"/>
    </location>
</feature>
<accession>A0ABD5PWV1</accession>
<gene>
    <name evidence="8" type="ORF">ACFO9K_00755</name>
</gene>
<feature type="transmembrane region" description="Helical" evidence="6">
    <location>
        <begin position="6"/>
        <end position="25"/>
    </location>
</feature>
<keyword evidence="3 6" id="KW-1133">Transmembrane helix</keyword>
<dbReference type="GO" id="GO:0016020">
    <property type="term" value="C:membrane"/>
    <property type="evidence" value="ECO:0007669"/>
    <property type="project" value="UniProtKB-SubCell"/>
</dbReference>
<feature type="transmembrane region" description="Helical" evidence="6">
    <location>
        <begin position="194"/>
        <end position="215"/>
    </location>
</feature>
<dbReference type="PANTHER" id="PTHR31382:SF1">
    <property type="entry name" value="SODIUM ION_PROTON EXCHANGER (EUROFUNG)"/>
    <property type="match status" value="1"/>
</dbReference>
<feature type="domain" description="Cation/H+ exchanger transmembrane" evidence="7">
    <location>
        <begin position="16"/>
        <end position="399"/>
    </location>
</feature>
<dbReference type="AlphaFoldDB" id="A0ABD5PWV1"/>
<reference evidence="8 9" key="1">
    <citation type="journal article" date="2019" name="Int. J. Syst. Evol. Microbiol.">
        <title>The Global Catalogue of Microorganisms (GCM) 10K type strain sequencing project: providing services to taxonomists for standard genome sequencing and annotation.</title>
        <authorList>
            <consortium name="The Broad Institute Genomics Platform"/>
            <consortium name="The Broad Institute Genome Sequencing Center for Infectious Disease"/>
            <person name="Wu L."/>
            <person name="Ma J."/>
        </authorList>
    </citation>
    <scope>NUCLEOTIDE SEQUENCE [LARGE SCALE GENOMIC DNA]</scope>
    <source>
        <strain evidence="8 9">XZYJ18</strain>
    </source>
</reference>
<evidence type="ECO:0000256" key="1">
    <source>
        <dbReference type="ARBA" id="ARBA00004141"/>
    </source>
</evidence>
<comment type="caution">
    <text evidence="8">The sequence shown here is derived from an EMBL/GenBank/DDBJ whole genome shotgun (WGS) entry which is preliminary data.</text>
</comment>
<feature type="transmembrane region" description="Helical" evidence="6">
    <location>
        <begin position="375"/>
        <end position="393"/>
    </location>
</feature>
<proteinExistence type="predicted"/>
<dbReference type="EMBL" id="JBHSHT010000001">
    <property type="protein sequence ID" value="MFC4822781.1"/>
    <property type="molecule type" value="Genomic_DNA"/>
</dbReference>
<feature type="transmembrane region" description="Helical" evidence="6">
    <location>
        <begin position="235"/>
        <end position="268"/>
    </location>
</feature>
<evidence type="ECO:0000313" key="8">
    <source>
        <dbReference type="EMBL" id="MFC4822781.1"/>
    </source>
</evidence>
<feature type="transmembrane region" description="Helical" evidence="6">
    <location>
        <begin position="289"/>
        <end position="309"/>
    </location>
</feature>
<feature type="transmembrane region" description="Helical" evidence="6">
    <location>
        <begin position="170"/>
        <end position="187"/>
    </location>
</feature>
<keyword evidence="4 6" id="KW-0472">Membrane</keyword>
<sequence length="422" mass="45255">MVALYRWLFAAGVLILLLGLLQKWFEQKWYLTEPLTAVALGVALGPAGVQLLGLPSAADSPRVLTQVTRVTLAVADMGVALRLPRGYPVEHWRSLAVILGAGMVLMALVSGLLVWGLLGVSFWVAMLVGATVTSTDPIVATTIVTGPVAEKNIPARVRHFISAESGANDGAVYPLVLLPILMLTRPTGEALTRWATYVVGWQVVGAVVLGAALGFSAARLFQWADLADIVEERGFVAYTLALTFAVLGAARLLSMDGILASFVAGIAYRMAPGTQQPSKEKNVQKAMTKFFVLPTFVLFGVAIPWGGWLTLGWRGILLAVLVLLLRRPPVVVALASGLAPLRTRKDVGFTAWFGPIGISTLFYVMFAVQRTGLRRIWPVVSLLVFASLLAHGLSATPLSRQMPPDTASERGRDRPQSSNPRG</sequence>
<keyword evidence="9" id="KW-1185">Reference proteome</keyword>
<protein>
    <submittedName>
        <fullName evidence="8">Cation:proton antiporter</fullName>
    </submittedName>
</protein>
<feature type="transmembrane region" description="Helical" evidence="6">
    <location>
        <begin position="315"/>
        <end position="335"/>
    </location>
</feature>
<dbReference type="Proteomes" id="UP001595945">
    <property type="component" value="Unassembled WGS sequence"/>
</dbReference>
<evidence type="ECO:0000259" key="7">
    <source>
        <dbReference type="Pfam" id="PF00999"/>
    </source>
</evidence>
<comment type="subcellular location">
    <subcellularLocation>
        <location evidence="1">Membrane</location>
        <topology evidence="1">Multi-pass membrane protein</topology>
    </subcellularLocation>
</comment>
<evidence type="ECO:0000256" key="4">
    <source>
        <dbReference type="ARBA" id="ARBA00023136"/>
    </source>
</evidence>
<evidence type="ECO:0000256" key="6">
    <source>
        <dbReference type="SAM" id="Phobius"/>
    </source>
</evidence>
<dbReference type="PANTHER" id="PTHR31382">
    <property type="entry name" value="NA(+)/H(+) ANTIPORTER"/>
    <property type="match status" value="1"/>
</dbReference>
<feature type="transmembrane region" description="Helical" evidence="6">
    <location>
        <begin position="37"/>
        <end position="57"/>
    </location>
</feature>
<name>A0ABD5PWV1_9EURY</name>
<dbReference type="InterPro" id="IPR006153">
    <property type="entry name" value="Cation/H_exchanger_TM"/>
</dbReference>
<dbReference type="RefSeq" id="WP_254267699.1">
    <property type="nucleotide sequence ID" value="NZ_CP100400.1"/>
</dbReference>
<dbReference type="GeneID" id="73046178"/>
<feature type="region of interest" description="Disordered" evidence="5">
    <location>
        <begin position="399"/>
        <end position="422"/>
    </location>
</feature>
<dbReference type="Pfam" id="PF00999">
    <property type="entry name" value="Na_H_Exchanger"/>
    <property type="match status" value="1"/>
</dbReference>
<feature type="transmembrane region" description="Helical" evidence="6">
    <location>
        <begin position="347"/>
        <end position="369"/>
    </location>
</feature>
<keyword evidence="2 6" id="KW-0812">Transmembrane</keyword>
<organism evidence="8 9">
    <name type="scientific">Halorussus aquaticus</name>
    <dbReference type="NCBI Taxonomy" id="2953748"/>
    <lineage>
        <taxon>Archaea</taxon>
        <taxon>Methanobacteriati</taxon>
        <taxon>Methanobacteriota</taxon>
        <taxon>Stenosarchaea group</taxon>
        <taxon>Halobacteria</taxon>
        <taxon>Halobacteriales</taxon>
        <taxon>Haladaptataceae</taxon>
        <taxon>Halorussus</taxon>
    </lineage>
</organism>
<dbReference type="InterPro" id="IPR004712">
    <property type="entry name" value="Na+/H+_antiporter_fungi"/>
</dbReference>
<evidence type="ECO:0000313" key="9">
    <source>
        <dbReference type="Proteomes" id="UP001595945"/>
    </source>
</evidence>
<evidence type="ECO:0000256" key="5">
    <source>
        <dbReference type="SAM" id="MobiDB-lite"/>
    </source>
</evidence>
<evidence type="ECO:0000256" key="3">
    <source>
        <dbReference type="ARBA" id="ARBA00022989"/>
    </source>
</evidence>
<evidence type="ECO:0000256" key="2">
    <source>
        <dbReference type="ARBA" id="ARBA00022692"/>
    </source>
</evidence>